<dbReference type="Proteomes" id="UP000434036">
    <property type="component" value="Unassembled WGS sequence"/>
</dbReference>
<dbReference type="SMART" id="SM00855">
    <property type="entry name" value="PGAM"/>
    <property type="match status" value="1"/>
</dbReference>
<evidence type="ECO:0000256" key="2">
    <source>
        <dbReference type="PIRSR" id="PIRSR613078-2"/>
    </source>
</evidence>
<dbReference type="EMBL" id="WUUQ01000002">
    <property type="protein sequence ID" value="MXQ73613.1"/>
    <property type="molecule type" value="Genomic_DNA"/>
</dbReference>
<name>A0A6N8UA56_9FIRM</name>
<reference evidence="3 4" key="1">
    <citation type="submission" date="2019-12" db="EMBL/GenBank/DDBJ databases">
        <authorList>
            <person name="Yang R."/>
        </authorList>
    </citation>
    <scope>NUCLEOTIDE SEQUENCE [LARGE SCALE GENOMIC DNA]</scope>
    <source>
        <strain evidence="3 4">DONG20-135</strain>
    </source>
</reference>
<dbReference type="GO" id="GO:0016791">
    <property type="term" value="F:phosphatase activity"/>
    <property type="evidence" value="ECO:0007669"/>
    <property type="project" value="TreeGrafter"/>
</dbReference>
<dbReference type="RefSeq" id="WP_160625050.1">
    <property type="nucleotide sequence ID" value="NZ_WUUQ01000002.1"/>
</dbReference>
<proteinExistence type="predicted"/>
<evidence type="ECO:0000313" key="4">
    <source>
        <dbReference type="Proteomes" id="UP000434036"/>
    </source>
</evidence>
<dbReference type="CDD" id="cd07067">
    <property type="entry name" value="HP_PGM_like"/>
    <property type="match status" value="1"/>
</dbReference>
<feature type="active site" description="Proton donor/acceptor" evidence="1">
    <location>
        <position position="81"/>
    </location>
</feature>
<reference evidence="3 4" key="2">
    <citation type="submission" date="2020-01" db="EMBL/GenBank/DDBJ databases">
        <title>Clostridiaceae sp. nov. isolated from the gut of human by culturomics.</title>
        <authorList>
            <person name="Chang Y."/>
        </authorList>
    </citation>
    <scope>NUCLEOTIDE SEQUENCE [LARGE SCALE GENOMIC DNA]</scope>
    <source>
        <strain evidence="3 4">DONG20-135</strain>
    </source>
</reference>
<sequence length="189" mass="21627">MEIWYVRHGQTDWNVEGRIQGSTDIPLNQTGIEQAYQVKQQLDQESFDLVLASPLLRAYETAKIICLDKAVEIKGDERLKERNFGSYEGTLVKAMPVGDFWDLKQDLCPENGESTRMVFDRIYAFLDDLKKLYPSHKILLVAHGGIAIPLRCYMEGIPETKALRSLIIHNCEAVHYQVDPDQIVKNPFS</sequence>
<feature type="binding site" evidence="2">
    <location>
        <position position="57"/>
    </location>
    <ligand>
        <name>substrate</name>
    </ligand>
</feature>
<feature type="binding site" evidence="2">
    <location>
        <begin position="7"/>
        <end position="14"/>
    </location>
    <ligand>
        <name>substrate</name>
    </ligand>
</feature>
<dbReference type="InterPro" id="IPR029033">
    <property type="entry name" value="His_PPase_superfam"/>
</dbReference>
<dbReference type="SUPFAM" id="SSF53254">
    <property type="entry name" value="Phosphoglycerate mutase-like"/>
    <property type="match status" value="1"/>
</dbReference>
<dbReference type="InterPro" id="IPR013078">
    <property type="entry name" value="His_Pase_superF_clade-1"/>
</dbReference>
<dbReference type="PANTHER" id="PTHR48100">
    <property type="entry name" value="BROAD-SPECIFICITY PHOSPHATASE YOR283W-RELATED"/>
    <property type="match status" value="1"/>
</dbReference>
<feature type="active site" description="Tele-phosphohistidine intermediate" evidence="1">
    <location>
        <position position="8"/>
    </location>
</feature>
<organism evidence="3 4">
    <name type="scientific">Copranaerobaculum intestinale</name>
    <dbReference type="NCBI Taxonomy" id="2692629"/>
    <lineage>
        <taxon>Bacteria</taxon>
        <taxon>Bacillati</taxon>
        <taxon>Bacillota</taxon>
        <taxon>Erysipelotrichia</taxon>
        <taxon>Erysipelotrichales</taxon>
        <taxon>Erysipelotrichaceae</taxon>
        <taxon>Copranaerobaculum</taxon>
    </lineage>
</organism>
<dbReference type="Gene3D" id="3.40.50.1240">
    <property type="entry name" value="Phosphoglycerate mutase-like"/>
    <property type="match status" value="1"/>
</dbReference>
<dbReference type="InterPro" id="IPR050275">
    <property type="entry name" value="PGM_Phosphatase"/>
</dbReference>
<accession>A0A6N8UA56</accession>
<gene>
    <name evidence="3" type="ORF">GSF08_06655</name>
</gene>
<evidence type="ECO:0000313" key="3">
    <source>
        <dbReference type="EMBL" id="MXQ73613.1"/>
    </source>
</evidence>
<protein>
    <submittedName>
        <fullName evidence="3">Histidine phosphatase family protein</fullName>
    </submittedName>
</protein>
<dbReference type="AlphaFoldDB" id="A0A6N8UA56"/>
<keyword evidence="4" id="KW-1185">Reference proteome</keyword>
<dbReference type="PANTHER" id="PTHR48100:SF44">
    <property type="entry name" value="PHOSPHATASE C1620.13-RELATED"/>
    <property type="match status" value="1"/>
</dbReference>
<dbReference type="Pfam" id="PF00300">
    <property type="entry name" value="His_Phos_1"/>
    <property type="match status" value="1"/>
</dbReference>
<comment type="caution">
    <text evidence="3">The sequence shown here is derived from an EMBL/GenBank/DDBJ whole genome shotgun (WGS) entry which is preliminary data.</text>
</comment>
<dbReference type="GO" id="GO:0005829">
    <property type="term" value="C:cytosol"/>
    <property type="evidence" value="ECO:0007669"/>
    <property type="project" value="TreeGrafter"/>
</dbReference>
<evidence type="ECO:0000256" key="1">
    <source>
        <dbReference type="PIRSR" id="PIRSR613078-1"/>
    </source>
</evidence>